<dbReference type="KEGG" id="kfv:AS188_14590"/>
<name>A0A0U3GNJ2_9MICC</name>
<dbReference type="InterPro" id="IPR029033">
    <property type="entry name" value="His_PPase_superfam"/>
</dbReference>
<evidence type="ECO:0000313" key="2">
    <source>
        <dbReference type="Proteomes" id="UP000057181"/>
    </source>
</evidence>
<gene>
    <name evidence="1" type="ORF">AS188_14590</name>
</gene>
<dbReference type="STRING" id="446860.AS188_14590"/>
<dbReference type="Pfam" id="PF00300">
    <property type="entry name" value="His_Phos_1"/>
    <property type="match status" value="1"/>
</dbReference>
<accession>A0A0U3GNJ2</accession>
<dbReference type="SMART" id="SM00855">
    <property type="entry name" value="PGAM"/>
    <property type="match status" value="1"/>
</dbReference>
<dbReference type="InterPro" id="IPR050275">
    <property type="entry name" value="PGM_Phosphatase"/>
</dbReference>
<proteinExistence type="predicted"/>
<dbReference type="GO" id="GO:0005737">
    <property type="term" value="C:cytoplasm"/>
    <property type="evidence" value="ECO:0007669"/>
    <property type="project" value="TreeGrafter"/>
</dbReference>
<dbReference type="InterPro" id="IPR013078">
    <property type="entry name" value="His_Pase_superF_clade-1"/>
</dbReference>
<sequence>MGAMPSTTVHLLRHGQVRNPDRIVYGRMSGYGLTELGARMAEAAADELAGRVRDGARIVHLVSSPLQRARETAEPVARELGLAVHPDERIIEAHNHFEGLHVDAAQLLRPRHWPHLLNPLRPSWGEPYRRQVARMAEAVLDAGRAAVAAGGDGAEAVLVSHQLPIWLTRLAAEGRPLPHDPRRRQCNLASLTSLVFEDLDAGRPPRVSYSEPAARYYPGVNQLPGS</sequence>
<dbReference type="OrthoDB" id="3215466at2"/>
<protein>
    <submittedName>
        <fullName evidence="1">Fructose-2,6-bisphosphatase</fullName>
    </submittedName>
</protein>
<dbReference type="Proteomes" id="UP000057181">
    <property type="component" value="Chromosome"/>
</dbReference>
<organism evidence="1 2">
    <name type="scientific">Kocuria flava</name>
    <dbReference type="NCBI Taxonomy" id="446860"/>
    <lineage>
        <taxon>Bacteria</taxon>
        <taxon>Bacillati</taxon>
        <taxon>Actinomycetota</taxon>
        <taxon>Actinomycetes</taxon>
        <taxon>Micrococcales</taxon>
        <taxon>Micrococcaceae</taxon>
        <taxon>Kocuria</taxon>
    </lineage>
</organism>
<dbReference type="PANTHER" id="PTHR48100:SF51">
    <property type="entry name" value="PHOSPHOGLYCERATE MUTASE"/>
    <property type="match status" value="1"/>
</dbReference>
<dbReference type="AlphaFoldDB" id="A0A0U3GNJ2"/>
<dbReference type="Gene3D" id="3.40.50.1240">
    <property type="entry name" value="Phosphoglycerate mutase-like"/>
    <property type="match status" value="1"/>
</dbReference>
<reference evidence="1 2" key="1">
    <citation type="submission" date="2015-11" db="EMBL/GenBank/DDBJ databases">
        <title>Complete Genome Sequence of Kocuria flava strain HO-9041.</title>
        <authorList>
            <person name="Zhou M."/>
            <person name="Dai J."/>
        </authorList>
    </citation>
    <scope>NUCLEOTIDE SEQUENCE [LARGE SCALE GENOMIC DNA]</scope>
    <source>
        <strain evidence="1 2">HO-9041</strain>
    </source>
</reference>
<dbReference type="SUPFAM" id="SSF53254">
    <property type="entry name" value="Phosphoglycerate mutase-like"/>
    <property type="match status" value="1"/>
</dbReference>
<dbReference type="CDD" id="cd07067">
    <property type="entry name" value="HP_PGM_like"/>
    <property type="match status" value="1"/>
</dbReference>
<evidence type="ECO:0000313" key="1">
    <source>
        <dbReference type="EMBL" id="ALU40771.1"/>
    </source>
</evidence>
<dbReference type="PANTHER" id="PTHR48100">
    <property type="entry name" value="BROAD-SPECIFICITY PHOSPHATASE YOR283W-RELATED"/>
    <property type="match status" value="1"/>
</dbReference>
<dbReference type="EMBL" id="CP013254">
    <property type="protein sequence ID" value="ALU40771.1"/>
    <property type="molecule type" value="Genomic_DNA"/>
</dbReference>
<dbReference type="GO" id="GO:0016791">
    <property type="term" value="F:phosphatase activity"/>
    <property type="evidence" value="ECO:0007669"/>
    <property type="project" value="TreeGrafter"/>
</dbReference>